<accession>A0AAV3S6A3</accession>
<keyword evidence="3" id="KW-1185">Reference proteome</keyword>
<gene>
    <name evidence="2" type="ORF">GCM10009066_09300</name>
</gene>
<proteinExistence type="predicted"/>
<keyword evidence="1" id="KW-0472">Membrane</keyword>
<dbReference type="EMBL" id="BAAABL010000038">
    <property type="protein sequence ID" value="GAA0297091.1"/>
    <property type="molecule type" value="Genomic_DNA"/>
</dbReference>
<keyword evidence="1" id="KW-1133">Transmembrane helix</keyword>
<dbReference type="Proteomes" id="UP001500837">
    <property type="component" value="Unassembled WGS sequence"/>
</dbReference>
<evidence type="ECO:0000313" key="3">
    <source>
        <dbReference type="Proteomes" id="UP001500837"/>
    </source>
</evidence>
<name>A0AAV3S6A3_9EURY</name>
<feature type="transmembrane region" description="Helical" evidence="1">
    <location>
        <begin position="25"/>
        <end position="41"/>
    </location>
</feature>
<dbReference type="AlphaFoldDB" id="A0AAV3S6A3"/>
<evidence type="ECO:0000256" key="1">
    <source>
        <dbReference type="SAM" id="Phobius"/>
    </source>
</evidence>
<sequence>MSDDTDRSGSLSITGRSVLDVAADWYPVPVVALLMAFMLWVRGQSWQNFVQNGTVLLSGNDPWYHFRSTMYVVEHWPFDVWTQYPTGVAVGQFGTL</sequence>
<organism evidence="2 3">
    <name type="scientific">Halarchaeum salinum</name>
    <dbReference type="NCBI Taxonomy" id="489912"/>
    <lineage>
        <taxon>Archaea</taxon>
        <taxon>Methanobacteriati</taxon>
        <taxon>Methanobacteriota</taxon>
        <taxon>Stenosarchaea group</taxon>
        <taxon>Halobacteria</taxon>
        <taxon>Halobacteriales</taxon>
        <taxon>Halobacteriaceae</taxon>
    </lineage>
</organism>
<comment type="caution">
    <text evidence="2">The sequence shown here is derived from an EMBL/GenBank/DDBJ whole genome shotgun (WGS) entry which is preliminary data.</text>
</comment>
<protein>
    <recommendedName>
        <fullName evidence="4">Dolichyl-phosphate-mannose--protein mannosyltransferase</fullName>
    </recommendedName>
</protein>
<keyword evidence="1" id="KW-0812">Transmembrane</keyword>
<dbReference type="RefSeq" id="WP_211313266.1">
    <property type="nucleotide sequence ID" value="NZ_BAAABL010000038.1"/>
</dbReference>
<evidence type="ECO:0008006" key="4">
    <source>
        <dbReference type="Google" id="ProtNLM"/>
    </source>
</evidence>
<evidence type="ECO:0000313" key="2">
    <source>
        <dbReference type="EMBL" id="GAA0297091.1"/>
    </source>
</evidence>
<reference evidence="2 3" key="1">
    <citation type="journal article" date="2019" name="Int. J. Syst. Evol. Microbiol.">
        <title>The Global Catalogue of Microorganisms (GCM) 10K type strain sequencing project: providing services to taxonomists for standard genome sequencing and annotation.</title>
        <authorList>
            <consortium name="The Broad Institute Genomics Platform"/>
            <consortium name="The Broad Institute Genome Sequencing Center for Infectious Disease"/>
            <person name="Wu L."/>
            <person name="Ma J."/>
        </authorList>
    </citation>
    <scope>NUCLEOTIDE SEQUENCE [LARGE SCALE GENOMIC DNA]</scope>
    <source>
        <strain evidence="2 3">JCM 16330</strain>
    </source>
</reference>